<organism evidence="1 2">
    <name type="scientific">Galleria mellonella</name>
    <name type="common">Greater wax moth</name>
    <dbReference type="NCBI Taxonomy" id="7137"/>
    <lineage>
        <taxon>Eukaryota</taxon>
        <taxon>Metazoa</taxon>
        <taxon>Ecdysozoa</taxon>
        <taxon>Arthropoda</taxon>
        <taxon>Hexapoda</taxon>
        <taxon>Insecta</taxon>
        <taxon>Pterygota</taxon>
        <taxon>Neoptera</taxon>
        <taxon>Endopterygota</taxon>
        <taxon>Lepidoptera</taxon>
        <taxon>Glossata</taxon>
        <taxon>Ditrysia</taxon>
        <taxon>Pyraloidea</taxon>
        <taxon>Pyralidae</taxon>
        <taxon>Galleriinae</taxon>
        <taxon>Galleria</taxon>
    </lineage>
</organism>
<evidence type="ECO:0000313" key="2">
    <source>
        <dbReference type="RefSeq" id="XP_026762236.2"/>
    </source>
</evidence>
<accession>A0A6J1X060</accession>
<proteinExistence type="predicted"/>
<keyword evidence="1" id="KW-1185">Reference proteome</keyword>
<evidence type="ECO:0000313" key="1">
    <source>
        <dbReference type="Proteomes" id="UP001652740"/>
    </source>
</evidence>
<gene>
    <name evidence="2" type="primary">LOC113521000</name>
</gene>
<dbReference type="RefSeq" id="XP_026762236.2">
    <property type="nucleotide sequence ID" value="XM_026906435.3"/>
</dbReference>
<name>A0A6J1X060_GALME</name>
<dbReference type="AlphaFoldDB" id="A0A6J1X060"/>
<dbReference type="InParanoid" id="A0A6J1X060"/>
<protein>
    <submittedName>
        <fullName evidence="2">Uncharacterized protein LOC113521000</fullName>
    </submittedName>
</protein>
<reference evidence="2" key="1">
    <citation type="submission" date="2025-08" db="UniProtKB">
        <authorList>
            <consortium name="RefSeq"/>
        </authorList>
    </citation>
    <scope>IDENTIFICATION</scope>
    <source>
        <tissue evidence="2">Whole larvae</tissue>
    </source>
</reference>
<dbReference type="KEGG" id="gmw:113521000"/>
<dbReference type="GeneID" id="113521000"/>
<sequence length="152" mass="17360">MNTEENKTETSEMLSTRDNISGFFIDDYSHLRLSYHQPHFKTSNVTSSDSAVSNSDSSFGFNSCDTIETNLSECVKDSDEKQKMREYYISQLPDLPHPSFTVASIIATASQKAGSQFRYNNRIEQGKKRERAVDLEFLPKRRSTLKCTELPK</sequence>
<dbReference type="Proteomes" id="UP001652740">
    <property type="component" value="Unplaced"/>
</dbReference>